<evidence type="ECO:0000256" key="1">
    <source>
        <dbReference type="SAM" id="MobiDB-lite"/>
    </source>
</evidence>
<protein>
    <submittedName>
        <fullName evidence="4">Transglutaminase-like domain-containing protein</fullName>
    </submittedName>
</protein>
<reference evidence="4 5" key="1">
    <citation type="journal article" date="2019" name="Int. J. Syst. Evol. Microbiol.">
        <title>The Global Catalogue of Microorganisms (GCM) 10K type strain sequencing project: providing services to taxonomists for standard genome sequencing and annotation.</title>
        <authorList>
            <consortium name="The Broad Institute Genomics Platform"/>
            <consortium name="The Broad Institute Genome Sequencing Center for Infectious Disease"/>
            <person name="Wu L."/>
            <person name="Ma J."/>
        </authorList>
    </citation>
    <scope>NUCLEOTIDE SEQUENCE [LARGE SCALE GENOMIC DNA]</scope>
    <source>
        <strain evidence="4 5">JCM 15575</strain>
    </source>
</reference>
<feature type="transmembrane region" description="Helical" evidence="2">
    <location>
        <begin position="243"/>
        <end position="265"/>
    </location>
</feature>
<gene>
    <name evidence="4" type="ORF">GCM10009807_07430</name>
</gene>
<feature type="transmembrane region" description="Helical" evidence="2">
    <location>
        <begin position="154"/>
        <end position="172"/>
    </location>
</feature>
<evidence type="ECO:0000313" key="4">
    <source>
        <dbReference type="EMBL" id="GAA1665777.1"/>
    </source>
</evidence>
<feature type="domain" description="Transglutaminase-like" evidence="3">
    <location>
        <begin position="528"/>
        <end position="606"/>
    </location>
</feature>
<feature type="transmembrane region" description="Helical" evidence="2">
    <location>
        <begin position="192"/>
        <end position="210"/>
    </location>
</feature>
<comment type="caution">
    <text evidence="4">The sequence shown here is derived from an EMBL/GenBank/DDBJ whole genome shotgun (WGS) entry which is preliminary data.</text>
</comment>
<feature type="region of interest" description="Disordered" evidence="1">
    <location>
        <begin position="612"/>
        <end position="655"/>
    </location>
</feature>
<feature type="compositionally biased region" description="Acidic residues" evidence="1">
    <location>
        <begin position="644"/>
        <end position="655"/>
    </location>
</feature>
<keyword evidence="2" id="KW-1133">Transmembrane helix</keyword>
<keyword evidence="2" id="KW-0472">Membrane</keyword>
<feature type="transmembrane region" description="Helical" evidence="2">
    <location>
        <begin position="664"/>
        <end position="692"/>
    </location>
</feature>
<dbReference type="Pfam" id="PF01841">
    <property type="entry name" value="Transglut_core"/>
    <property type="match status" value="1"/>
</dbReference>
<feature type="transmembrane region" description="Helical" evidence="2">
    <location>
        <begin position="43"/>
        <end position="62"/>
    </location>
</feature>
<dbReference type="InterPro" id="IPR002931">
    <property type="entry name" value="Transglutaminase-like"/>
</dbReference>
<dbReference type="EMBL" id="BAAAPK010000001">
    <property type="protein sequence ID" value="GAA1665777.1"/>
    <property type="molecule type" value="Genomic_DNA"/>
</dbReference>
<feature type="transmembrane region" description="Helical" evidence="2">
    <location>
        <begin position="12"/>
        <end position="37"/>
    </location>
</feature>
<evidence type="ECO:0000313" key="5">
    <source>
        <dbReference type="Proteomes" id="UP001500596"/>
    </source>
</evidence>
<keyword evidence="2" id="KW-0812">Transmembrane</keyword>
<feature type="compositionally biased region" description="Basic residues" evidence="1">
    <location>
        <begin position="811"/>
        <end position="824"/>
    </location>
</feature>
<evidence type="ECO:0000256" key="2">
    <source>
        <dbReference type="SAM" id="Phobius"/>
    </source>
</evidence>
<organism evidence="4 5">
    <name type="scientific">Microbacterium lacus</name>
    <dbReference type="NCBI Taxonomy" id="415217"/>
    <lineage>
        <taxon>Bacteria</taxon>
        <taxon>Bacillati</taxon>
        <taxon>Actinomycetota</taxon>
        <taxon>Actinomycetes</taxon>
        <taxon>Micrococcales</taxon>
        <taxon>Microbacteriaceae</taxon>
        <taxon>Microbacterium</taxon>
    </lineage>
</organism>
<keyword evidence="5" id="KW-1185">Reference proteome</keyword>
<dbReference type="InterPro" id="IPR038765">
    <property type="entry name" value="Papain-like_cys_pep_sf"/>
</dbReference>
<dbReference type="Proteomes" id="UP001500596">
    <property type="component" value="Unassembled WGS sequence"/>
</dbReference>
<accession>A0ABN2G5N1</accession>
<feature type="region of interest" description="Disordered" evidence="1">
    <location>
        <begin position="809"/>
        <end position="830"/>
    </location>
</feature>
<name>A0ABN2G5N1_9MICO</name>
<feature type="transmembrane region" description="Helical" evidence="2">
    <location>
        <begin position="69"/>
        <end position="88"/>
    </location>
</feature>
<proteinExistence type="predicted"/>
<dbReference type="SUPFAM" id="SSF54001">
    <property type="entry name" value="Cysteine proteinases"/>
    <property type="match status" value="1"/>
</dbReference>
<sequence>MSTERPERGRVLVPRIVAGTLFVAVGVVIAAVAAWPIYRDPAFVLLVGASSLTAAGIAALAAARGWGGWSVAALLLGAFVVLGIPLAVPTRLGSVPDAARGLADLGLGVLFAWKDLLTVDLPVGTYRNLLVPALIVFLVGTCVALLLSWSAGRSAYAAVAVVGAMISFGLFFGRPTVSAPLVLGPLRLPAPVETALGVAGLVAALGWLAWRSRDERVRALRRAADSSGVRLSRRPSLADRRRFALGAGMLVVAVTASALVVPFAAQGASREVLRAGAGPELAIAAAVSPLAEYRGLFRDDRAEDVLFTVTSDGVLPERVRLATLDSYDGELYRTAGAGASSPFVRVPATRDAGEGTPSRTRIEIGELDGIWMPSIGRLVSAEFEGPRAAQLADRFYYRADAGAAVQTVPGGWVAGDAYALTGVTPPAADLALAEAPGGPVAEVAAPESLRTWVQEHASGSGGAALEGLVRLLRERGYLSHALEIDEGRPPAWMQALPDYRFQPSTAGHSLARVDAMFARLLEREADPRARANDNYVAAVGDDEQFATATALIANELGFPARVVVGARLQSADPQLSTCEAGVCRAEDVAVWTEVLTARGEWVPIDATPQYAQSPSLEVTEQRNPENVTEVRPDPVEDVLPPDPVQEDTGSDEAADEPAGLDLAWLWPVLRVGGIVLLALLLVLGPFAVILAAKASRRRGRRTQGSPAMRIAGGWDEYVDAVVDTGHDAPGDLTRTELASGVSGAAGLALATDADRAVFSDETLTDDDAAAYWRLVDARRRELRRGRGFWRGTWATVSLRSFVRHLAPSGSRSRRSERGKRRSVRPLRVTS</sequence>
<dbReference type="RefSeq" id="WP_344051741.1">
    <property type="nucleotide sequence ID" value="NZ_BAAAPK010000001.1"/>
</dbReference>
<dbReference type="Gene3D" id="3.10.620.30">
    <property type="match status" value="1"/>
</dbReference>
<feature type="transmembrane region" description="Helical" evidence="2">
    <location>
        <begin position="129"/>
        <end position="147"/>
    </location>
</feature>
<feature type="compositionally biased region" description="Basic and acidic residues" evidence="1">
    <location>
        <begin position="619"/>
        <end position="634"/>
    </location>
</feature>
<evidence type="ECO:0000259" key="3">
    <source>
        <dbReference type="Pfam" id="PF01841"/>
    </source>
</evidence>